<dbReference type="OrthoDB" id="790170at2"/>
<evidence type="ECO:0000313" key="1">
    <source>
        <dbReference type="EMBL" id="RVT96553.1"/>
    </source>
</evidence>
<gene>
    <name evidence="1" type="ORF">EOD41_19780</name>
</gene>
<keyword evidence="2" id="KW-1185">Reference proteome</keyword>
<reference evidence="1 2" key="1">
    <citation type="submission" date="2019-01" db="EMBL/GenBank/DDBJ databases">
        <authorList>
            <person name="Chen W.-M."/>
        </authorList>
    </citation>
    <scope>NUCLEOTIDE SEQUENCE [LARGE SCALE GENOMIC DNA]</scope>
    <source>
        <strain evidence="1 2">YBJ-36</strain>
    </source>
</reference>
<dbReference type="EMBL" id="SACK01000014">
    <property type="protein sequence ID" value="RVT96553.1"/>
    <property type="molecule type" value="Genomic_DNA"/>
</dbReference>
<dbReference type="AlphaFoldDB" id="A0A437MFW4"/>
<name>A0A437MFW4_9SPHI</name>
<dbReference type="Proteomes" id="UP000282759">
    <property type="component" value="Unassembled WGS sequence"/>
</dbReference>
<dbReference type="RefSeq" id="WP_127708324.1">
    <property type="nucleotide sequence ID" value="NZ_SACK01000014.1"/>
</dbReference>
<comment type="caution">
    <text evidence="1">The sequence shown here is derived from an EMBL/GenBank/DDBJ whole genome shotgun (WGS) entry which is preliminary data.</text>
</comment>
<protein>
    <recommendedName>
        <fullName evidence="3">DUF479 domain-containing protein</fullName>
    </recommendedName>
</protein>
<accession>A0A437MFW4</accession>
<organism evidence="1 2">
    <name type="scientific">Mucilaginibacter limnophilus</name>
    <dbReference type="NCBI Taxonomy" id="1932778"/>
    <lineage>
        <taxon>Bacteria</taxon>
        <taxon>Pseudomonadati</taxon>
        <taxon>Bacteroidota</taxon>
        <taxon>Sphingobacteriia</taxon>
        <taxon>Sphingobacteriales</taxon>
        <taxon>Sphingobacteriaceae</taxon>
        <taxon>Mucilaginibacter</taxon>
    </lineage>
</organism>
<evidence type="ECO:0008006" key="3">
    <source>
        <dbReference type="Google" id="ProtNLM"/>
    </source>
</evidence>
<evidence type="ECO:0000313" key="2">
    <source>
        <dbReference type="Proteomes" id="UP000282759"/>
    </source>
</evidence>
<sequence length="225" mass="26423">MNFLSHYYFDCHTTDCYFVLGTVLPDLLKNADKNIILHPEKLQHTDKHVNSIIEGWKKHLEVDRYFHSSGFFLHHSHQLKLALTPVIQGSPVKPFFLGHIAIELILDNLLLTTGRVSADEFYDHLVSCEKSVVQEFLTFSGLEDTQIFFRFFESFKKDRYLHTYVDTHQIAYALKRICMRVWRNPFTVQQEVDIDEVLIAYRKAVYNDFMQVFTIIETEIAGSRV</sequence>
<proteinExistence type="predicted"/>